<dbReference type="AlphaFoldDB" id="A0AAJ0B7W7"/>
<keyword evidence="3" id="KW-0479">Metal-binding</keyword>
<evidence type="ECO:0000256" key="9">
    <source>
        <dbReference type="SAM" id="Phobius"/>
    </source>
</evidence>
<feature type="compositionally biased region" description="Low complexity" evidence="8">
    <location>
        <begin position="1"/>
        <end position="20"/>
    </location>
</feature>
<evidence type="ECO:0000256" key="1">
    <source>
        <dbReference type="ARBA" id="ARBA00004906"/>
    </source>
</evidence>
<keyword evidence="6" id="KW-0833">Ubl conjugation pathway</keyword>
<dbReference type="InterPro" id="IPR047544">
    <property type="entry name" value="RING-HC_RBR_RNF216"/>
</dbReference>
<proteinExistence type="predicted"/>
<comment type="pathway">
    <text evidence="1">Protein modification; protein ubiquitination.</text>
</comment>
<sequence length="668" mass="74777">MGLSNLLGSSSGRSTNSKNLTSPSIDSLGSAAVDDGAKLEYISNEDQLAPPFPEPPDLRELNASLEALAAVFPDIQIQVFREILSNFDGESRLAVVADALLKNRMGWVKGRWKATERDGSKADEELAVPKSESFRTDDYKKAVKTLAYQEFRGLSKSTINAVLAESNYSYLEARRALVDLSSKSWRYAIASFFSRRKALAETELKTHPLVIWRSTGRGSIEPCLKPTGSAELDRELYTQLIAPIMARENAERELNDHKYAVALNSTEAEDAQITLECACCFADYAFEEFTSCTTEGHLICFRCVQHSISEAVFGQGWQRSIDKNTGAMICPAMDSECQGRISQDNMLRAMMEQTKGAEIMHKLEQRLAEHSLIASNVPLICCPFCSYAEIDDVYELEGGSQRQAAKVQPWWYKKLFIPILIITAPFPLIAVSAAILISSMFNLAQLLDDYLGPRYRAAQARFRRRRRGLRFRCANPECRRASCLSCRKEWVDIHICNESALVALRTQVEQAMSLAIKRVCPKCNTSFVKNAGCNKLTCPCGYKMCYVCRKDIGATDGPDAGYRHFCDHFRPEGDGTPCSKCNKCNLWETEDTDAVLKKAKEEAEKKWLETEDRQLSGAEKTYLETGLAVKPEIIGLGGHLRRWRLPTGDEFLDWFVEVVYAFSPGKVA</sequence>
<evidence type="ECO:0000256" key="2">
    <source>
        <dbReference type="ARBA" id="ARBA00022679"/>
    </source>
</evidence>
<keyword evidence="9" id="KW-1133">Transmembrane helix</keyword>
<evidence type="ECO:0000313" key="11">
    <source>
        <dbReference type="EMBL" id="KAK1752058.1"/>
    </source>
</evidence>
<organism evidence="11 12">
    <name type="scientific">Echria macrotheca</name>
    <dbReference type="NCBI Taxonomy" id="438768"/>
    <lineage>
        <taxon>Eukaryota</taxon>
        <taxon>Fungi</taxon>
        <taxon>Dikarya</taxon>
        <taxon>Ascomycota</taxon>
        <taxon>Pezizomycotina</taxon>
        <taxon>Sordariomycetes</taxon>
        <taxon>Sordariomycetidae</taxon>
        <taxon>Sordariales</taxon>
        <taxon>Schizotheciaceae</taxon>
        <taxon>Echria</taxon>
    </lineage>
</organism>
<evidence type="ECO:0000256" key="6">
    <source>
        <dbReference type="ARBA" id="ARBA00022786"/>
    </source>
</evidence>
<dbReference type="PANTHER" id="PTHR22770:SF42">
    <property type="entry name" value="FINGER PROTEIN (ZIN), PUTATIVE (AFU_ORTHOLOGUE AFUA_4G03910)-RELATED"/>
    <property type="match status" value="1"/>
</dbReference>
<keyword evidence="9" id="KW-0472">Membrane</keyword>
<dbReference type="SUPFAM" id="SSF57850">
    <property type="entry name" value="RING/U-box"/>
    <property type="match status" value="1"/>
</dbReference>
<dbReference type="GO" id="GO:0008270">
    <property type="term" value="F:zinc ion binding"/>
    <property type="evidence" value="ECO:0007669"/>
    <property type="project" value="UniProtKB-KW"/>
</dbReference>
<evidence type="ECO:0000256" key="4">
    <source>
        <dbReference type="ARBA" id="ARBA00022737"/>
    </source>
</evidence>
<gene>
    <name evidence="11" type="ORF">QBC47DRAFT_64322</name>
</gene>
<evidence type="ECO:0000313" key="12">
    <source>
        <dbReference type="Proteomes" id="UP001239445"/>
    </source>
</evidence>
<feature type="transmembrane region" description="Helical" evidence="9">
    <location>
        <begin position="415"/>
        <end position="437"/>
    </location>
</feature>
<dbReference type="Pfam" id="PF26112">
    <property type="entry name" value="UBA_RNF216"/>
    <property type="match status" value="1"/>
</dbReference>
<keyword evidence="2" id="KW-0808">Transferase</keyword>
<keyword evidence="5" id="KW-0863">Zinc-finger</keyword>
<evidence type="ECO:0000256" key="3">
    <source>
        <dbReference type="ARBA" id="ARBA00022723"/>
    </source>
</evidence>
<evidence type="ECO:0000256" key="8">
    <source>
        <dbReference type="SAM" id="MobiDB-lite"/>
    </source>
</evidence>
<keyword evidence="12" id="KW-1185">Reference proteome</keyword>
<dbReference type="InterPro" id="IPR051628">
    <property type="entry name" value="LUBAC_E3_Ligases"/>
</dbReference>
<feature type="region of interest" description="Disordered" evidence="8">
    <location>
        <begin position="1"/>
        <end position="30"/>
    </location>
</feature>
<keyword evidence="7" id="KW-0862">Zinc</keyword>
<keyword evidence="9" id="KW-0812">Transmembrane</keyword>
<protein>
    <submittedName>
        <fullName evidence="11">E3 ubiquitin-protein ligase ARI4</fullName>
    </submittedName>
</protein>
<dbReference type="CDD" id="cd16630">
    <property type="entry name" value="RING-HC_RBR_RNF216"/>
    <property type="match status" value="1"/>
</dbReference>
<dbReference type="GO" id="GO:0016740">
    <property type="term" value="F:transferase activity"/>
    <property type="evidence" value="ECO:0007669"/>
    <property type="project" value="UniProtKB-KW"/>
</dbReference>
<evidence type="ECO:0000256" key="7">
    <source>
        <dbReference type="ARBA" id="ARBA00022833"/>
    </source>
</evidence>
<evidence type="ECO:0000259" key="10">
    <source>
        <dbReference type="PROSITE" id="PS51873"/>
    </source>
</evidence>
<evidence type="ECO:0000256" key="5">
    <source>
        <dbReference type="ARBA" id="ARBA00022771"/>
    </source>
</evidence>
<dbReference type="InterPro" id="IPR047546">
    <property type="entry name" value="Rcat_RBR_RNF216"/>
</dbReference>
<name>A0AAJ0B7W7_9PEZI</name>
<dbReference type="InterPro" id="IPR058758">
    <property type="entry name" value="UBA_RNF216"/>
</dbReference>
<reference evidence="11" key="1">
    <citation type="submission" date="2023-06" db="EMBL/GenBank/DDBJ databases">
        <title>Genome-scale phylogeny and comparative genomics of the fungal order Sordariales.</title>
        <authorList>
            <consortium name="Lawrence Berkeley National Laboratory"/>
            <person name="Hensen N."/>
            <person name="Bonometti L."/>
            <person name="Westerberg I."/>
            <person name="Brannstrom I.O."/>
            <person name="Guillou S."/>
            <person name="Cros-Aarteil S."/>
            <person name="Calhoun S."/>
            <person name="Haridas S."/>
            <person name="Kuo A."/>
            <person name="Mondo S."/>
            <person name="Pangilinan J."/>
            <person name="Riley R."/>
            <person name="Labutti K."/>
            <person name="Andreopoulos B."/>
            <person name="Lipzen A."/>
            <person name="Chen C."/>
            <person name="Yanf M."/>
            <person name="Daum C."/>
            <person name="Ng V."/>
            <person name="Clum A."/>
            <person name="Steindorff A."/>
            <person name="Ohm R."/>
            <person name="Martin F."/>
            <person name="Silar P."/>
            <person name="Natvig D."/>
            <person name="Lalanne C."/>
            <person name="Gautier V."/>
            <person name="Ament-Velasquez S.L."/>
            <person name="Kruys A."/>
            <person name="Hutchinson M.I."/>
            <person name="Powell A.J."/>
            <person name="Barry K."/>
            <person name="Miller A.N."/>
            <person name="Grigoriev I.V."/>
            <person name="Debuchy R."/>
            <person name="Gladieux P."/>
            <person name="Thoren M.H."/>
            <person name="Johannesson H."/>
        </authorList>
    </citation>
    <scope>NUCLEOTIDE SEQUENCE</scope>
    <source>
        <strain evidence="11">PSN4</strain>
    </source>
</reference>
<dbReference type="Gene3D" id="1.20.120.1750">
    <property type="match status" value="1"/>
</dbReference>
<dbReference type="Pfam" id="PF26191">
    <property type="entry name" value="RING-HC_RBR_RNF216"/>
    <property type="match status" value="1"/>
</dbReference>
<feature type="domain" description="RING-type" evidence="10">
    <location>
        <begin position="273"/>
        <end position="582"/>
    </location>
</feature>
<keyword evidence="4" id="KW-0677">Repeat</keyword>
<dbReference type="PROSITE" id="PS51873">
    <property type="entry name" value="TRIAD"/>
    <property type="match status" value="1"/>
</dbReference>
<dbReference type="Pfam" id="PF26200">
    <property type="entry name" value="Rcat_RNF216"/>
    <property type="match status" value="1"/>
</dbReference>
<dbReference type="CDD" id="cd20353">
    <property type="entry name" value="Rcat_RBR_RNF216"/>
    <property type="match status" value="1"/>
</dbReference>
<dbReference type="PANTHER" id="PTHR22770">
    <property type="entry name" value="UBIQUITIN CONJUGATING ENZYME 7 INTERACTING PROTEIN-RELATED"/>
    <property type="match status" value="1"/>
</dbReference>
<dbReference type="InterPro" id="IPR044066">
    <property type="entry name" value="TRIAD_supradom"/>
</dbReference>
<comment type="caution">
    <text evidence="11">The sequence shown here is derived from an EMBL/GenBank/DDBJ whole genome shotgun (WGS) entry which is preliminary data.</text>
</comment>
<dbReference type="Proteomes" id="UP001239445">
    <property type="component" value="Unassembled WGS sequence"/>
</dbReference>
<dbReference type="EMBL" id="MU839840">
    <property type="protein sequence ID" value="KAK1752058.1"/>
    <property type="molecule type" value="Genomic_DNA"/>
</dbReference>
<accession>A0AAJ0B7W7</accession>